<dbReference type="PANTHER" id="PTHR43712:SF2">
    <property type="entry name" value="O-METHYLTRANSFERASE CICE"/>
    <property type="match status" value="1"/>
</dbReference>
<evidence type="ECO:0000259" key="4">
    <source>
        <dbReference type="Pfam" id="PF00891"/>
    </source>
</evidence>
<dbReference type="Proteomes" id="UP000664534">
    <property type="component" value="Unassembled WGS sequence"/>
</dbReference>
<dbReference type="InterPro" id="IPR001077">
    <property type="entry name" value="COMT_C"/>
</dbReference>
<dbReference type="Pfam" id="PF00891">
    <property type="entry name" value="Methyltransf_2"/>
    <property type="match status" value="1"/>
</dbReference>
<evidence type="ECO:0000256" key="3">
    <source>
        <dbReference type="ARBA" id="ARBA00022691"/>
    </source>
</evidence>
<keyword evidence="2" id="KW-0808">Transferase</keyword>
<dbReference type="InterPro" id="IPR036390">
    <property type="entry name" value="WH_DNA-bd_sf"/>
</dbReference>
<keyword evidence="3" id="KW-0949">S-adenosyl-L-methionine</keyword>
<name>A0A8H3FGE1_9LECA</name>
<evidence type="ECO:0000256" key="1">
    <source>
        <dbReference type="ARBA" id="ARBA00022603"/>
    </source>
</evidence>
<dbReference type="EMBL" id="CAJPDT010000032">
    <property type="protein sequence ID" value="CAF9923024.1"/>
    <property type="molecule type" value="Genomic_DNA"/>
</dbReference>
<reference evidence="5" key="1">
    <citation type="submission" date="2021-03" db="EMBL/GenBank/DDBJ databases">
        <authorList>
            <person name="Tagirdzhanova G."/>
        </authorList>
    </citation>
    <scope>NUCLEOTIDE SEQUENCE</scope>
</reference>
<comment type="caution">
    <text evidence="5">The sequence shown here is derived from an EMBL/GenBank/DDBJ whole genome shotgun (WGS) entry which is preliminary data.</text>
</comment>
<dbReference type="InterPro" id="IPR016461">
    <property type="entry name" value="COMT-like"/>
</dbReference>
<dbReference type="OrthoDB" id="2410195at2759"/>
<dbReference type="GO" id="GO:0032259">
    <property type="term" value="P:methylation"/>
    <property type="evidence" value="ECO:0007669"/>
    <property type="project" value="UniProtKB-KW"/>
</dbReference>
<proteinExistence type="predicted"/>
<dbReference type="AlphaFoldDB" id="A0A8H3FGE1"/>
<dbReference type="InterPro" id="IPR029063">
    <property type="entry name" value="SAM-dependent_MTases_sf"/>
</dbReference>
<feature type="domain" description="O-methyltransferase C-terminal" evidence="4">
    <location>
        <begin position="329"/>
        <end position="491"/>
    </location>
</feature>
<dbReference type="SUPFAM" id="SSF46785">
    <property type="entry name" value="Winged helix' DNA-binding domain"/>
    <property type="match status" value="1"/>
</dbReference>
<dbReference type="SUPFAM" id="SSF53335">
    <property type="entry name" value="S-adenosyl-L-methionine-dependent methyltransferases"/>
    <property type="match status" value="1"/>
</dbReference>
<organism evidence="5 6">
    <name type="scientific">Imshaugia aleurites</name>
    <dbReference type="NCBI Taxonomy" id="172621"/>
    <lineage>
        <taxon>Eukaryota</taxon>
        <taxon>Fungi</taxon>
        <taxon>Dikarya</taxon>
        <taxon>Ascomycota</taxon>
        <taxon>Pezizomycotina</taxon>
        <taxon>Lecanoromycetes</taxon>
        <taxon>OSLEUM clade</taxon>
        <taxon>Lecanoromycetidae</taxon>
        <taxon>Lecanorales</taxon>
        <taxon>Lecanorineae</taxon>
        <taxon>Parmeliaceae</taxon>
        <taxon>Imshaugia</taxon>
    </lineage>
</organism>
<dbReference type="InterPro" id="IPR036388">
    <property type="entry name" value="WH-like_DNA-bd_sf"/>
</dbReference>
<protein>
    <recommendedName>
        <fullName evidence="4">O-methyltransferase C-terminal domain-containing protein</fullName>
    </recommendedName>
</protein>
<dbReference type="PANTHER" id="PTHR43712">
    <property type="entry name" value="PUTATIVE (AFU_ORTHOLOGUE AFUA_4G14580)-RELATED"/>
    <property type="match status" value="1"/>
</dbReference>
<keyword evidence="6" id="KW-1185">Reference proteome</keyword>
<keyword evidence="1" id="KW-0489">Methyltransferase</keyword>
<dbReference type="GO" id="GO:0008171">
    <property type="term" value="F:O-methyltransferase activity"/>
    <property type="evidence" value="ECO:0007669"/>
    <property type="project" value="InterPro"/>
</dbReference>
<accession>A0A8H3FGE1</accession>
<sequence length="527" mass="58247">MSRVNKTLRDGAQLLQLSDLLTTNIQTVIQEWAKEQQPDSSNDGAPPSMLPSRRLYEAQRTLLALTGTLTELITEPSLRILEVGCQYWETRALFIAAERHIPDILASPDVDSSVGMSAQLLGEKTGIEHLKLCRILRTLCSNHIFTEPSPDHFANNVISAALVNNEPLRAYVLNFNLDLYAASEHFPKALLNKVIGPSYKVNETAWQDALGTKKSRWDWLEEKISPDDFSKGGAGYPGVPDPQEYIDKVGDGKGGALVSRPEHQIFSLSMLGGGRVHGAAHPYDYPWAKLGKATVVDVGSGIGKLSIPICAQTIPPSESNSLTALQFETGGFLIQLSQVYPDLNFVLQDRGPVIKIAENEVWPKENKIALSQSRVIFMEHDFFTPNPVHGAEVYWLRSILHDWSDEYCIHILRNLAQVMSPTTSRILICDQLMISTLPDPDPVIPSAPQPLPANYGVSVRYSHQRDLAMMGIINGIERTPDQLKVLVERSGLSIEKVWECRSQVPIVEVRLAEGSGWGGEEGCMNGV</sequence>
<evidence type="ECO:0000313" key="6">
    <source>
        <dbReference type="Proteomes" id="UP000664534"/>
    </source>
</evidence>
<evidence type="ECO:0000313" key="5">
    <source>
        <dbReference type="EMBL" id="CAF9923024.1"/>
    </source>
</evidence>
<dbReference type="PROSITE" id="PS51683">
    <property type="entry name" value="SAM_OMT_II"/>
    <property type="match status" value="1"/>
</dbReference>
<gene>
    <name evidence="5" type="ORF">IMSHALPRED_005831</name>
</gene>
<dbReference type="Gene3D" id="3.40.50.150">
    <property type="entry name" value="Vaccinia Virus protein VP39"/>
    <property type="match status" value="2"/>
</dbReference>
<evidence type="ECO:0000256" key="2">
    <source>
        <dbReference type="ARBA" id="ARBA00022679"/>
    </source>
</evidence>
<dbReference type="Gene3D" id="1.10.10.10">
    <property type="entry name" value="Winged helix-like DNA-binding domain superfamily/Winged helix DNA-binding domain"/>
    <property type="match status" value="1"/>
</dbReference>